<keyword evidence="3" id="KW-1185">Reference proteome</keyword>
<name>A0A0P1FAN8_9RHOB</name>
<gene>
    <name evidence="2" type="ORF">SHM7688_00472</name>
</gene>
<dbReference type="CDD" id="cd01836">
    <property type="entry name" value="FeeA_FeeB_like"/>
    <property type="match status" value="1"/>
</dbReference>
<evidence type="ECO:0000313" key="3">
    <source>
        <dbReference type="Proteomes" id="UP000054823"/>
    </source>
</evidence>
<protein>
    <submittedName>
        <fullName evidence="2">GDSL-like Lipase/Acylhydrolase</fullName>
    </submittedName>
</protein>
<feature type="domain" description="SGNH hydrolase-type esterase" evidence="1">
    <location>
        <begin position="53"/>
        <end position="223"/>
    </location>
</feature>
<dbReference type="Gene3D" id="3.40.50.1110">
    <property type="entry name" value="SGNH hydrolase"/>
    <property type="match status" value="1"/>
</dbReference>
<organism evidence="2 3">
    <name type="scientific">Shimia marina</name>
    <dbReference type="NCBI Taxonomy" id="321267"/>
    <lineage>
        <taxon>Bacteria</taxon>
        <taxon>Pseudomonadati</taxon>
        <taxon>Pseudomonadota</taxon>
        <taxon>Alphaproteobacteria</taxon>
        <taxon>Rhodobacterales</taxon>
        <taxon>Roseobacteraceae</taxon>
    </lineage>
</organism>
<dbReference type="Proteomes" id="UP000054823">
    <property type="component" value="Unassembled WGS sequence"/>
</dbReference>
<dbReference type="GO" id="GO:0016788">
    <property type="term" value="F:hydrolase activity, acting on ester bonds"/>
    <property type="evidence" value="ECO:0007669"/>
    <property type="project" value="UniProtKB-ARBA"/>
</dbReference>
<dbReference type="EMBL" id="CYPW01000006">
    <property type="protein sequence ID" value="CUH51039.1"/>
    <property type="molecule type" value="Genomic_DNA"/>
</dbReference>
<dbReference type="RefSeq" id="WP_058238414.1">
    <property type="nucleotide sequence ID" value="NZ_CYPW01000006.1"/>
</dbReference>
<dbReference type="AlphaFoldDB" id="A0A0P1FAN8"/>
<dbReference type="Pfam" id="PF13472">
    <property type="entry name" value="Lipase_GDSL_2"/>
    <property type="match status" value="1"/>
</dbReference>
<reference evidence="2 3" key="1">
    <citation type="submission" date="2015-09" db="EMBL/GenBank/DDBJ databases">
        <authorList>
            <consortium name="Swine Surveillance"/>
        </authorList>
    </citation>
    <scope>NUCLEOTIDE SEQUENCE [LARGE SCALE GENOMIC DNA]</scope>
    <source>
        <strain evidence="2 3">CECT 7688</strain>
    </source>
</reference>
<dbReference type="OrthoDB" id="9804395at2"/>
<dbReference type="InterPro" id="IPR036514">
    <property type="entry name" value="SGNH_hydro_sf"/>
</dbReference>
<evidence type="ECO:0000259" key="1">
    <source>
        <dbReference type="Pfam" id="PF13472"/>
    </source>
</evidence>
<dbReference type="SUPFAM" id="SSF52266">
    <property type="entry name" value="SGNH hydrolase"/>
    <property type="match status" value="1"/>
</dbReference>
<dbReference type="InterPro" id="IPR013830">
    <property type="entry name" value="SGNH_hydro"/>
</dbReference>
<proteinExistence type="predicted"/>
<dbReference type="STRING" id="321267.SHM7688_00472"/>
<evidence type="ECO:0000313" key="2">
    <source>
        <dbReference type="EMBL" id="CUH51039.1"/>
    </source>
</evidence>
<accession>A0A0P1FAN8</accession>
<sequence>MPYGIDQLLRIPLAPLLLVQALGVRKRANQLPEPPGNRSGTCGTGPELNLLIIGDSSAAGVGAGTQSQALSGQLTARLSEHFQVHWRLIAETGATTKTILQKLEHIDTQPADIVVSALGVNDVTRGFSRARWTHNQDRLAQVLATRFNAHLIVASGLPPMGMYPKLPQPLRWILGQQANRLDQGLAALCAKHPILSHMPLDVPFEPRYQASDGYHPSEEAYALWATLLTEHIRKHL</sequence>
<keyword evidence="2" id="KW-0378">Hydrolase</keyword>